<dbReference type="InterPro" id="IPR011012">
    <property type="entry name" value="Longin-like_dom_sf"/>
</dbReference>
<feature type="domain" description="AP complex mu/sigma subunit" evidence="7">
    <location>
        <begin position="4"/>
        <end position="128"/>
    </location>
</feature>
<protein>
    <submittedName>
        <fullName evidence="9">AP complex mu/sigma subunit domain-containing protein</fullName>
    </submittedName>
</protein>
<reference evidence="9" key="1">
    <citation type="submission" date="2022-11" db="UniProtKB">
        <authorList>
            <consortium name="WormBaseParasite"/>
        </authorList>
    </citation>
    <scope>IDENTIFICATION</scope>
</reference>
<evidence type="ECO:0000256" key="5">
    <source>
        <dbReference type="ARBA" id="ARBA00023136"/>
    </source>
</evidence>
<dbReference type="AlphaFoldDB" id="A0A914ZBY4"/>
<dbReference type="Pfam" id="PF01217">
    <property type="entry name" value="Clat_adaptor_s"/>
    <property type="match status" value="1"/>
</dbReference>
<evidence type="ECO:0000256" key="6">
    <source>
        <dbReference type="ARBA" id="ARBA00023329"/>
    </source>
</evidence>
<dbReference type="CDD" id="cd14835">
    <property type="entry name" value="AP1_Mu_N"/>
    <property type="match status" value="1"/>
</dbReference>
<organism evidence="8 9">
    <name type="scientific">Panagrolaimus superbus</name>
    <dbReference type="NCBI Taxonomy" id="310955"/>
    <lineage>
        <taxon>Eukaryota</taxon>
        <taxon>Metazoa</taxon>
        <taxon>Ecdysozoa</taxon>
        <taxon>Nematoda</taxon>
        <taxon>Chromadorea</taxon>
        <taxon>Rhabditida</taxon>
        <taxon>Tylenchina</taxon>
        <taxon>Panagrolaimomorpha</taxon>
        <taxon>Panagrolaimoidea</taxon>
        <taxon>Panagrolaimidae</taxon>
        <taxon>Panagrolaimus</taxon>
    </lineage>
</organism>
<evidence type="ECO:0000256" key="4">
    <source>
        <dbReference type="ARBA" id="ARBA00022927"/>
    </source>
</evidence>
<dbReference type="InterPro" id="IPR022775">
    <property type="entry name" value="AP_mu_sigma_su"/>
</dbReference>
<dbReference type="GO" id="GO:0030131">
    <property type="term" value="C:clathrin adaptor complex"/>
    <property type="evidence" value="ECO:0007669"/>
    <property type="project" value="InterPro"/>
</dbReference>
<dbReference type="InterPro" id="IPR050431">
    <property type="entry name" value="Adaptor_comp_med_subunit"/>
</dbReference>
<evidence type="ECO:0000313" key="9">
    <source>
        <dbReference type="WBParaSite" id="PSU_v2.g9245.t1"/>
    </source>
</evidence>
<dbReference type="SUPFAM" id="SSF64356">
    <property type="entry name" value="SNARE-like"/>
    <property type="match status" value="1"/>
</dbReference>
<dbReference type="WBParaSite" id="PSU_v2.g9245.t1">
    <property type="protein sequence ID" value="PSU_v2.g9245.t1"/>
    <property type="gene ID" value="PSU_v2.g9245"/>
</dbReference>
<keyword evidence="4" id="KW-0653">Protein transport</keyword>
<keyword evidence="6" id="KW-0968">Cytoplasmic vesicle</keyword>
<evidence type="ECO:0000256" key="3">
    <source>
        <dbReference type="ARBA" id="ARBA00022448"/>
    </source>
</evidence>
<dbReference type="GO" id="GO:0016192">
    <property type="term" value="P:vesicle-mediated transport"/>
    <property type="evidence" value="ECO:0007669"/>
    <property type="project" value="InterPro"/>
</dbReference>
<evidence type="ECO:0000256" key="1">
    <source>
        <dbReference type="ARBA" id="ARBA00004145"/>
    </source>
</evidence>
<dbReference type="InterPro" id="IPR001392">
    <property type="entry name" value="Clathrin_mu"/>
</dbReference>
<name>A0A914ZBY4_9BILA</name>
<comment type="subcellular location">
    <subcellularLocation>
        <location evidence="1">Cytoplasmic vesicle</location>
        <location evidence="1">Clathrin-coated vesicle membrane</location>
        <topology evidence="1">Peripheral membrane protein</topology>
        <orientation evidence="1">Cytoplasmic side</orientation>
    </subcellularLocation>
</comment>
<dbReference type="PANTHER" id="PTHR10529">
    <property type="entry name" value="AP COMPLEX SUBUNIT MU"/>
    <property type="match status" value="1"/>
</dbReference>
<keyword evidence="8" id="KW-1185">Reference proteome</keyword>
<dbReference type="PRINTS" id="PR00314">
    <property type="entry name" value="CLATHRINADPT"/>
</dbReference>
<keyword evidence="3" id="KW-0813">Transport</keyword>
<sequence>MSCSAIFILDLKGNVIMSRNYRGDVELTQIEKFMPLLVEKEDEGRVSPILQNGNTSYIYIKHMNIFLVSLSKKNANAALILSFLYKCVEVFSSYFKDLEEESVRDNFVVIYELLDEMMDFGYPQTTEPKILQE</sequence>
<accession>A0A914ZBY4</accession>
<evidence type="ECO:0000256" key="2">
    <source>
        <dbReference type="ARBA" id="ARBA00005324"/>
    </source>
</evidence>
<dbReference type="GO" id="GO:0006886">
    <property type="term" value="P:intracellular protein transport"/>
    <property type="evidence" value="ECO:0007669"/>
    <property type="project" value="InterPro"/>
</dbReference>
<dbReference type="FunFam" id="3.30.450.60:FF:000006">
    <property type="entry name" value="AP-1 complex subunit mu-1 isoform 1"/>
    <property type="match status" value="1"/>
</dbReference>
<keyword evidence="5" id="KW-0472">Membrane</keyword>
<proteinExistence type="inferred from homology"/>
<dbReference type="Gene3D" id="3.30.450.60">
    <property type="match status" value="1"/>
</dbReference>
<evidence type="ECO:0000259" key="7">
    <source>
        <dbReference type="Pfam" id="PF01217"/>
    </source>
</evidence>
<evidence type="ECO:0000313" key="8">
    <source>
        <dbReference type="Proteomes" id="UP000887577"/>
    </source>
</evidence>
<dbReference type="Proteomes" id="UP000887577">
    <property type="component" value="Unplaced"/>
</dbReference>
<comment type="similarity">
    <text evidence="2">Belongs to the adaptor complexes medium subunit family.</text>
</comment>
<dbReference type="GO" id="GO:0030665">
    <property type="term" value="C:clathrin-coated vesicle membrane"/>
    <property type="evidence" value="ECO:0007669"/>
    <property type="project" value="UniProtKB-SubCell"/>
</dbReference>